<dbReference type="EMBL" id="LXEP01000036">
    <property type="protein sequence ID" value="OAT17835.1"/>
    <property type="molecule type" value="Genomic_DNA"/>
</dbReference>
<comment type="caution">
    <text evidence="1">The sequence shown here is derived from an EMBL/GenBank/DDBJ whole genome shotgun (WGS) entry which is preliminary data.</text>
</comment>
<dbReference type="Pfam" id="PF06688">
    <property type="entry name" value="DUF1187"/>
    <property type="match status" value="1"/>
</dbReference>
<sequence length="70" mass="7830">MYKITATILKPGGLPVEWTCMSKERLTSTQCEKKFSQVKEAGKTAEERVLVKNFKCVSVPRKRKAAANGK</sequence>
<evidence type="ECO:0000313" key="1">
    <source>
        <dbReference type="EMBL" id="OAT17835.1"/>
    </source>
</evidence>
<dbReference type="AlphaFoldDB" id="A0A1B7HQE4"/>
<organism evidence="1 2">
    <name type="scientific">Buttiauxella gaviniae ATCC 51604</name>
    <dbReference type="NCBI Taxonomy" id="1354253"/>
    <lineage>
        <taxon>Bacteria</taxon>
        <taxon>Pseudomonadati</taxon>
        <taxon>Pseudomonadota</taxon>
        <taxon>Gammaproteobacteria</taxon>
        <taxon>Enterobacterales</taxon>
        <taxon>Enterobacteriaceae</taxon>
        <taxon>Buttiauxella</taxon>
    </lineage>
</organism>
<proteinExistence type="predicted"/>
<evidence type="ECO:0000313" key="2">
    <source>
        <dbReference type="Proteomes" id="UP000078504"/>
    </source>
</evidence>
<dbReference type="Proteomes" id="UP000078504">
    <property type="component" value="Unassembled WGS sequence"/>
</dbReference>
<gene>
    <name evidence="1" type="ORF">M977_04112</name>
</gene>
<reference evidence="1 2" key="1">
    <citation type="submission" date="2016-04" db="EMBL/GenBank/DDBJ databases">
        <title>ATOL: Assembling a taxonomically balanced genome-scale reconstruction of the evolutionary history of the Enterobacteriaceae.</title>
        <authorList>
            <person name="Plunkett G.III."/>
            <person name="Neeno-Eckwall E.C."/>
            <person name="Glasner J.D."/>
            <person name="Perna N.T."/>
        </authorList>
    </citation>
    <scope>NUCLEOTIDE SEQUENCE [LARGE SCALE GENOMIC DNA]</scope>
    <source>
        <strain evidence="1 2">ATCC 51604</strain>
    </source>
</reference>
<dbReference type="RefSeq" id="WP_064518607.1">
    <property type="nucleotide sequence ID" value="NZ_LXEP01000036.1"/>
</dbReference>
<protein>
    <submittedName>
        <fullName evidence="1">Phage protein</fullName>
    </submittedName>
</protein>
<dbReference type="InterPro" id="IPR009572">
    <property type="entry name" value="DUF1187"/>
</dbReference>
<dbReference type="PATRIC" id="fig|1354253.4.peg.4209"/>
<name>A0A1B7HQE4_9ENTR</name>
<accession>A0A1B7HQE4</accession>